<evidence type="ECO:0000256" key="1">
    <source>
        <dbReference type="ARBA" id="ARBA00022741"/>
    </source>
</evidence>
<dbReference type="Gene3D" id="3.40.50.300">
    <property type="entry name" value="P-loop containing nucleotide triphosphate hydrolases"/>
    <property type="match status" value="1"/>
</dbReference>
<dbReference type="Pfam" id="PF03704">
    <property type="entry name" value="BTAD"/>
    <property type="match status" value="1"/>
</dbReference>
<dbReference type="PANTHER" id="PTHR16305:SF35">
    <property type="entry name" value="TRANSCRIPTIONAL ACTIVATOR DOMAIN"/>
    <property type="match status" value="1"/>
</dbReference>
<evidence type="ECO:0000259" key="4">
    <source>
        <dbReference type="SMART" id="SM01043"/>
    </source>
</evidence>
<accession>A0A1M5WKQ0</accession>
<dbReference type="InterPro" id="IPR011990">
    <property type="entry name" value="TPR-like_helical_dom_sf"/>
</dbReference>
<organism evidence="5 6">
    <name type="scientific">Cognatishimia maritima</name>
    <dbReference type="NCBI Taxonomy" id="870908"/>
    <lineage>
        <taxon>Bacteria</taxon>
        <taxon>Pseudomonadati</taxon>
        <taxon>Pseudomonadota</taxon>
        <taxon>Alphaproteobacteria</taxon>
        <taxon>Rhodobacterales</taxon>
        <taxon>Paracoccaceae</taxon>
        <taxon>Cognatishimia</taxon>
    </lineage>
</organism>
<protein>
    <submittedName>
        <fullName evidence="5">Transcriptional activator domain-containing protein</fullName>
    </submittedName>
</protein>
<dbReference type="Pfam" id="PF13191">
    <property type="entry name" value="AAA_16"/>
    <property type="match status" value="1"/>
</dbReference>
<dbReference type="GO" id="GO:0005524">
    <property type="term" value="F:ATP binding"/>
    <property type="evidence" value="ECO:0007669"/>
    <property type="project" value="UniProtKB-KW"/>
</dbReference>
<dbReference type="STRING" id="870908.SAMN04488044_0159"/>
<dbReference type="Gene3D" id="1.25.40.10">
    <property type="entry name" value="Tetratricopeptide repeat domain"/>
    <property type="match status" value="2"/>
</dbReference>
<evidence type="ECO:0000313" key="5">
    <source>
        <dbReference type="EMBL" id="SHH88095.1"/>
    </source>
</evidence>
<dbReference type="AlphaFoldDB" id="A0A1M5WKQ0"/>
<feature type="domain" description="Bacterial transcriptional activator" evidence="4">
    <location>
        <begin position="92"/>
        <end position="233"/>
    </location>
</feature>
<feature type="region of interest" description="Disordered" evidence="3">
    <location>
        <begin position="971"/>
        <end position="993"/>
    </location>
</feature>
<dbReference type="InterPro" id="IPR036388">
    <property type="entry name" value="WH-like_DNA-bd_sf"/>
</dbReference>
<feature type="compositionally biased region" description="Basic residues" evidence="3">
    <location>
        <begin position="983"/>
        <end position="993"/>
    </location>
</feature>
<dbReference type="SUPFAM" id="SSF52540">
    <property type="entry name" value="P-loop containing nucleoside triphosphate hydrolases"/>
    <property type="match status" value="1"/>
</dbReference>
<dbReference type="InterPro" id="IPR027417">
    <property type="entry name" value="P-loop_NTPase"/>
</dbReference>
<reference evidence="6" key="1">
    <citation type="submission" date="2016-11" db="EMBL/GenBank/DDBJ databases">
        <authorList>
            <person name="Varghese N."/>
            <person name="Submissions S."/>
        </authorList>
    </citation>
    <scope>NUCLEOTIDE SEQUENCE [LARGE SCALE GENOMIC DNA]</scope>
    <source>
        <strain evidence="6">DSM 28223</strain>
    </source>
</reference>
<sequence>MHAELFGHMRVKLNGQAVDLPASKKTRGLLGYLLSSPRPHSRSELCDLLWEDAEDPRGALRWSLSKLRTTLGPETILANRNTVELNAAAIDVDVALIDAASGDVESNTTDKLLAIEMLYRGEFLNGLELSDCYGFYEWCQSERSRYGRLRAKILDTLISRHSDQPSAALEYAHKLVGMNPFEEPAHIRVIELLLALGRPEDAAVQAAQCRKIFQLELGVEPSQALDQACKAVPLHAPNLQTSCENPQTKGDASGSDAFDQARFIGREEERRLIRSAFGGSSPAVALIVGAPGIGKTALLSEIGKEYGTRRLSARAIEVERSRPFGVWMDALDQSAETEVVSDIQHKLRDMLHARSGSSETLTEQQVFDGFRNLLTDLSQLGPVLIALDDLQWMEASSCALLSYLIRHLSGDQVHFCLAARAGEVDDNEAVQTLISGLGSDAQRIALTGLSEIEASALAHALRPATDVSGLVREAQGNPFYLMELARANNDPTTVSLQESLSNRIERLSQAAVSFASWASIFGRSIPIDIVIEASGMDIHIALDVIEELENHEVIRPLPAGSIEFIHDLVKDAAYERLSNTRRRLMHGQVAELLAMEMTANPDRAARVLHHSAMSDHHILAARAAVIAGQNALRSFANSEASELARKGLFHTGKLNVGSERISLTVSLLGVQVLSSSGISNSNAPNLVSDLSSLISKASQHAMADEVAQGEYLLSVLFQDLGDLEAAVAATTRAADAARRMDAQKKVRQLANSARCLLELGRDIPKATDLSHDADQLAQQEGLSDIEVSWSRGLLAYWEGDLVRAAAEIEKALELASDIEDRWRECKCLTWAAMIALEQNLTDTAIGYATDLGKLATKIGEGAMGPLSRAIIAISQQNDQEFTAAIRALEATDDKSRLAYILNIAAERERKNGDASRAVDFARKAYEFANEIGNKNEKAFAQSLALLLGEEVGNPVTPAELDEWSSSSKLTARARQIARTANQSRRKMTKGKGL</sequence>
<dbReference type="InterPro" id="IPR005158">
    <property type="entry name" value="BTAD"/>
</dbReference>
<dbReference type="GO" id="GO:0005737">
    <property type="term" value="C:cytoplasm"/>
    <property type="evidence" value="ECO:0007669"/>
    <property type="project" value="TreeGrafter"/>
</dbReference>
<evidence type="ECO:0000256" key="2">
    <source>
        <dbReference type="ARBA" id="ARBA00022840"/>
    </source>
</evidence>
<dbReference type="GO" id="GO:0004016">
    <property type="term" value="F:adenylate cyclase activity"/>
    <property type="evidence" value="ECO:0007669"/>
    <property type="project" value="TreeGrafter"/>
</dbReference>
<name>A0A1M5WKQ0_9RHOB</name>
<proteinExistence type="predicted"/>
<evidence type="ECO:0000256" key="3">
    <source>
        <dbReference type="SAM" id="MobiDB-lite"/>
    </source>
</evidence>
<dbReference type="SMART" id="SM01043">
    <property type="entry name" value="BTAD"/>
    <property type="match status" value="1"/>
</dbReference>
<dbReference type="Gene3D" id="1.10.10.10">
    <property type="entry name" value="Winged helix-like DNA-binding domain superfamily/Winged helix DNA-binding domain"/>
    <property type="match status" value="1"/>
</dbReference>
<dbReference type="SUPFAM" id="SSF48452">
    <property type="entry name" value="TPR-like"/>
    <property type="match status" value="2"/>
</dbReference>
<evidence type="ECO:0000313" key="6">
    <source>
        <dbReference type="Proteomes" id="UP000184211"/>
    </source>
</evidence>
<dbReference type="EMBL" id="FQWM01000014">
    <property type="protein sequence ID" value="SHH88095.1"/>
    <property type="molecule type" value="Genomic_DNA"/>
</dbReference>
<keyword evidence="1" id="KW-0547">Nucleotide-binding</keyword>
<dbReference type="Proteomes" id="UP000184211">
    <property type="component" value="Unassembled WGS sequence"/>
</dbReference>
<gene>
    <name evidence="5" type="ORF">SAMN04488044_0159</name>
</gene>
<keyword evidence="6" id="KW-1185">Reference proteome</keyword>
<dbReference type="InterPro" id="IPR041664">
    <property type="entry name" value="AAA_16"/>
</dbReference>
<dbReference type="PANTHER" id="PTHR16305">
    <property type="entry name" value="TESTICULAR SOLUBLE ADENYLYL CYCLASE"/>
    <property type="match status" value="1"/>
</dbReference>
<keyword evidence="2" id="KW-0067">ATP-binding</keyword>